<dbReference type="RefSeq" id="WP_130253948.1">
    <property type="nucleotide sequence ID" value="NZ_PPSX01000009.1"/>
</dbReference>
<gene>
    <name evidence="1" type="ORF">C1E23_01860</name>
</gene>
<accession>A0A4Q7IS51</accession>
<dbReference type="AlphaFoldDB" id="A0A4Q7IS51"/>
<dbReference type="EMBL" id="PPSX01000009">
    <property type="protein sequence ID" value="RZQ54782.1"/>
    <property type="molecule type" value="Genomic_DNA"/>
</dbReference>
<comment type="caution">
    <text evidence="1">The sequence shown here is derived from an EMBL/GenBank/DDBJ whole genome shotgun (WGS) entry which is preliminary data.</text>
</comment>
<proteinExistence type="predicted"/>
<evidence type="ECO:0000313" key="2">
    <source>
        <dbReference type="Proteomes" id="UP000291338"/>
    </source>
</evidence>
<protein>
    <submittedName>
        <fullName evidence="1">Uncharacterized protein</fullName>
    </submittedName>
</protein>
<sequence>MLMIGSSADHPKLKNLITQSEFLAQYPQSYYLIKIELSKLPISTLKQLKVLENPQINFYLLRHLIDVGAFEQALPYWSTIPKKLPTQQLESLIEVLLKLGKWHELTLLSKHIEPFDRLDSLLQLQAGKIIENIDKQQIKHLPVRLLPKALNFHQSCKNTVLLLADHLEASIHLQKLRAQYNKQPEPSPNSFCMSEVFYVGSALDCTEGFNGFAMCNLNQSLPYADYQIIMTKRGLANVRNRQMTLSLQSDIDVLIHELMHFSGFEDEYAVYGRKAKWLCNSSGLKAPNLYVGTVQSAPVDWSPAKTCEKGRLKAFKPSSQWSKMQYQELPLTEQYRQLWRKKIVQDWQFKQKMQANKGEVIIN</sequence>
<reference evidence="1 2" key="1">
    <citation type="submission" date="2018-01" db="EMBL/GenBank/DDBJ databases">
        <title>Co-occurrence of chitin degradation, pigmentation and bioactivity in marine Pseudoalteromonas.</title>
        <authorList>
            <person name="Paulsen S."/>
            <person name="Gram L."/>
            <person name="Machado H."/>
        </authorList>
    </citation>
    <scope>NUCLEOTIDE SEQUENCE [LARGE SCALE GENOMIC DNA]</scope>
    <source>
        <strain evidence="1 2">S3898</strain>
    </source>
</reference>
<organism evidence="1 2">
    <name type="scientific">Pseudoalteromonas phenolica</name>
    <dbReference type="NCBI Taxonomy" id="161398"/>
    <lineage>
        <taxon>Bacteria</taxon>
        <taxon>Pseudomonadati</taxon>
        <taxon>Pseudomonadota</taxon>
        <taxon>Gammaproteobacteria</taxon>
        <taxon>Alteromonadales</taxon>
        <taxon>Pseudoalteromonadaceae</taxon>
        <taxon>Pseudoalteromonas</taxon>
    </lineage>
</organism>
<name>A0A4Q7IS51_9GAMM</name>
<evidence type="ECO:0000313" key="1">
    <source>
        <dbReference type="EMBL" id="RZQ54782.1"/>
    </source>
</evidence>
<dbReference type="Proteomes" id="UP000291338">
    <property type="component" value="Unassembled WGS sequence"/>
</dbReference>